<dbReference type="AlphaFoldDB" id="A0A516RCC5"/>
<evidence type="ECO:0000313" key="2">
    <source>
        <dbReference type="Proteomes" id="UP000316806"/>
    </source>
</evidence>
<dbReference type="Proteomes" id="UP000316806">
    <property type="component" value="Chromosome"/>
</dbReference>
<sequence length="89" mass="10157">MHHHGYVWSGEKAQFDHEGIRRPAERLGEQLAEYARRFASDQDRDSVRLAVRSVSAVDRLRQGRDVSLGFYLRQSQFLSLALVTCPNAA</sequence>
<reference evidence="1 2" key="1">
    <citation type="journal article" date="2019" name="J. Ind. Microbiol. Biotechnol.">
        <title>The complete genomic sequence of Streptomyces spectabilis NRRL-2792 and identification of secondary metabolite biosynthetic gene clusters.</title>
        <authorList>
            <person name="Sinha A."/>
            <person name="Phillips-Salemka S."/>
            <person name="Niraula T.A."/>
            <person name="Short K.A."/>
            <person name="Niraula N.P."/>
        </authorList>
    </citation>
    <scope>NUCLEOTIDE SEQUENCE [LARGE SCALE GENOMIC DNA]</scope>
    <source>
        <strain evidence="1 2">NRRL 2792</strain>
    </source>
</reference>
<dbReference type="EMBL" id="CP040916">
    <property type="protein sequence ID" value="QDQ13298.1"/>
    <property type="molecule type" value="Genomic_DNA"/>
</dbReference>
<protein>
    <submittedName>
        <fullName evidence="1">Uncharacterized protein</fullName>
    </submittedName>
</protein>
<proteinExistence type="predicted"/>
<organism evidence="1 2">
    <name type="scientific">Streptomyces spectabilis</name>
    <dbReference type="NCBI Taxonomy" id="68270"/>
    <lineage>
        <taxon>Bacteria</taxon>
        <taxon>Bacillati</taxon>
        <taxon>Actinomycetota</taxon>
        <taxon>Actinomycetes</taxon>
        <taxon>Kitasatosporales</taxon>
        <taxon>Streptomycetaceae</taxon>
        <taxon>Streptomyces</taxon>
    </lineage>
</organism>
<accession>A0A516RCC5</accession>
<evidence type="ECO:0000313" key="1">
    <source>
        <dbReference type="EMBL" id="QDQ13298.1"/>
    </source>
</evidence>
<gene>
    <name evidence="1" type="ORF">FH965_24250</name>
</gene>
<name>A0A516RCC5_STRST</name>